<evidence type="ECO:0000256" key="1">
    <source>
        <dbReference type="SAM" id="SignalP"/>
    </source>
</evidence>
<evidence type="ECO:0000313" key="3">
    <source>
        <dbReference type="Proteomes" id="UP000652219"/>
    </source>
</evidence>
<dbReference type="EMBL" id="WIGN01000311">
    <property type="protein sequence ID" value="KAF6800201.1"/>
    <property type="molecule type" value="Genomic_DNA"/>
</dbReference>
<accession>A0A8H6IV67</accession>
<dbReference type="Proteomes" id="UP000652219">
    <property type="component" value="Unassembled WGS sequence"/>
</dbReference>
<gene>
    <name evidence="2" type="ORF">CSOJ01_12315</name>
</gene>
<sequence length="181" mass="19319">MVHFSLVSLSLLSAASLAAASPTAPTVQRDLTPENFSWERWAESLIADPATALSVDEAVAVANQTLSLRKGGQGEKRQEDTVRCNDGKPVASAPDAAWCIDYLAAKNTDCVTTFATAMCTRGNAQIVGNSNGNRASTYCNNVARTAGKIMDRCWRADNTVEGAMVAYNQPVMWVFLSGPTI</sequence>
<reference evidence="2 3" key="1">
    <citation type="journal article" date="2020" name="Phytopathology">
        <title>Genome Sequence Resources of Colletotrichum truncatum, C. plurivorum, C. musicola, and C. sojae: Four Species Pathogenic to Soybean (Glycine max).</title>
        <authorList>
            <person name="Rogerio F."/>
            <person name="Boufleur T.R."/>
            <person name="Ciampi-Guillardi M."/>
            <person name="Sukno S.A."/>
            <person name="Thon M.R."/>
            <person name="Massola Junior N.S."/>
            <person name="Baroncelli R."/>
        </authorList>
    </citation>
    <scope>NUCLEOTIDE SEQUENCE [LARGE SCALE GENOMIC DNA]</scope>
    <source>
        <strain evidence="2 3">LFN0009</strain>
    </source>
</reference>
<proteinExistence type="predicted"/>
<keyword evidence="1" id="KW-0732">Signal</keyword>
<dbReference type="AlphaFoldDB" id="A0A8H6IV67"/>
<dbReference type="PANTHER" id="PTHR39603:SF1">
    <property type="entry name" value="CYANOVIRIN-N DOMAIN-CONTAINING PROTEIN"/>
    <property type="match status" value="1"/>
</dbReference>
<keyword evidence="3" id="KW-1185">Reference proteome</keyword>
<protein>
    <submittedName>
        <fullName evidence="2">Uncharacterized protein</fullName>
    </submittedName>
</protein>
<comment type="caution">
    <text evidence="2">The sequence shown here is derived from an EMBL/GenBank/DDBJ whole genome shotgun (WGS) entry which is preliminary data.</text>
</comment>
<organism evidence="2 3">
    <name type="scientific">Colletotrichum sojae</name>
    <dbReference type="NCBI Taxonomy" id="2175907"/>
    <lineage>
        <taxon>Eukaryota</taxon>
        <taxon>Fungi</taxon>
        <taxon>Dikarya</taxon>
        <taxon>Ascomycota</taxon>
        <taxon>Pezizomycotina</taxon>
        <taxon>Sordariomycetes</taxon>
        <taxon>Hypocreomycetidae</taxon>
        <taxon>Glomerellales</taxon>
        <taxon>Glomerellaceae</taxon>
        <taxon>Colletotrichum</taxon>
        <taxon>Colletotrichum orchidearum species complex</taxon>
    </lineage>
</organism>
<name>A0A8H6IV67_9PEZI</name>
<feature type="signal peptide" evidence="1">
    <location>
        <begin position="1"/>
        <end position="20"/>
    </location>
</feature>
<evidence type="ECO:0000313" key="2">
    <source>
        <dbReference type="EMBL" id="KAF6800201.1"/>
    </source>
</evidence>
<feature type="chain" id="PRO_5034076624" evidence="1">
    <location>
        <begin position="21"/>
        <end position="181"/>
    </location>
</feature>
<dbReference type="PANTHER" id="PTHR39603">
    <property type="entry name" value="CYANOVIRIN-N DOMAIN-CONTAINING PROTEIN"/>
    <property type="match status" value="1"/>
</dbReference>